<sequence>MPSPELRAALESARIPVPFRLETYLEEVERIRDRRLHTHDLPIEATSVVSGLWIATRKADHIFVAPGAVGVLRINIVLHEVSHMLLNHGKVGDVEEVLSRLMRPAVGAIGAVAARTRYEAREEREAEALATLILMRANEWPSEGDHGLRIIEQTFGYGGRYPV</sequence>
<keyword evidence="2" id="KW-1185">Reference proteome</keyword>
<proteinExistence type="predicted"/>
<gene>
    <name evidence="1" type="ORF">AAH991_08925</name>
</gene>
<protein>
    <recommendedName>
        <fullName evidence="3">IrrE N-terminal-like domain-containing protein</fullName>
    </recommendedName>
</protein>
<accession>A0ABV0ALZ5</accession>
<dbReference type="RefSeq" id="WP_346225279.1">
    <property type="nucleotide sequence ID" value="NZ_JBDJAW010000005.1"/>
</dbReference>
<evidence type="ECO:0000313" key="2">
    <source>
        <dbReference type="Proteomes" id="UP001447516"/>
    </source>
</evidence>
<reference evidence="1 2" key="1">
    <citation type="submission" date="2024-05" db="EMBL/GenBank/DDBJ databases">
        <title>Microbispora sp.ZYX-F-249.</title>
        <authorList>
            <person name="Xie H."/>
        </authorList>
    </citation>
    <scope>NUCLEOTIDE SEQUENCE [LARGE SCALE GENOMIC DNA]</scope>
    <source>
        <strain evidence="1 2">ZYX-F-249</strain>
    </source>
</reference>
<evidence type="ECO:0008006" key="3">
    <source>
        <dbReference type="Google" id="ProtNLM"/>
    </source>
</evidence>
<dbReference type="Proteomes" id="UP001447516">
    <property type="component" value="Unassembled WGS sequence"/>
</dbReference>
<comment type="caution">
    <text evidence="1">The sequence shown here is derived from an EMBL/GenBank/DDBJ whole genome shotgun (WGS) entry which is preliminary data.</text>
</comment>
<name>A0ABV0ALZ5_9ACTN</name>
<organism evidence="1 2">
    <name type="scientific">Microbispora maris</name>
    <dbReference type="NCBI Taxonomy" id="3144104"/>
    <lineage>
        <taxon>Bacteria</taxon>
        <taxon>Bacillati</taxon>
        <taxon>Actinomycetota</taxon>
        <taxon>Actinomycetes</taxon>
        <taxon>Streptosporangiales</taxon>
        <taxon>Streptosporangiaceae</taxon>
        <taxon>Microbispora</taxon>
    </lineage>
</organism>
<dbReference type="EMBL" id="JBDJAW010000005">
    <property type="protein sequence ID" value="MEN3535217.1"/>
    <property type="molecule type" value="Genomic_DNA"/>
</dbReference>
<evidence type="ECO:0000313" key="1">
    <source>
        <dbReference type="EMBL" id="MEN3535217.1"/>
    </source>
</evidence>